<dbReference type="PROSITE" id="PS00088">
    <property type="entry name" value="SOD_MN"/>
    <property type="match status" value="1"/>
</dbReference>
<dbReference type="GO" id="GO:0046872">
    <property type="term" value="F:metal ion binding"/>
    <property type="evidence" value="ECO:0007669"/>
    <property type="project" value="UniProtKB-KW"/>
</dbReference>
<dbReference type="EC" id="1.15.1.1" evidence="2 6"/>
<reference evidence="10 11" key="1">
    <citation type="submission" date="2017-10" db="EMBL/GenBank/DDBJ databases">
        <title>Effective Description of Clostridium neonatale sp. nov. linked to necrotizing enterocolitis in neonates and a clarification of species assignable to the genus Clostridium (Prazmowski 1880) emend. Lawson and Rainey 2016.</title>
        <authorList>
            <person name="Bernard K."/>
            <person name="Burdz T."/>
            <person name="Wiebe D."/>
            <person name="Balcewich B."/>
            <person name="Alfa M."/>
            <person name="Bernier A.-M."/>
        </authorList>
    </citation>
    <scope>NUCLEOTIDE SEQUENCE [LARGE SCALE GENOMIC DNA]</scope>
    <source>
        <strain evidence="10 11">LCDC99A005</strain>
    </source>
</reference>
<protein>
    <recommendedName>
        <fullName evidence="2 6">Superoxide dismutase</fullName>
        <ecNumber evidence="2 6">1.15.1.1</ecNumber>
    </recommendedName>
</protein>
<comment type="function">
    <text evidence="6">Destroys radicals which are normally produced within the cells and which are toxic to biological systems.</text>
</comment>
<feature type="binding site" evidence="5">
    <location>
        <position position="167"/>
    </location>
    <ligand>
        <name>Mn(2+)</name>
        <dbReference type="ChEBI" id="CHEBI:29035"/>
    </ligand>
</feature>
<feature type="binding site" evidence="5">
    <location>
        <position position="84"/>
    </location>
    <ligand>
        <name>Mn(2+)</name>
        <dbReference type="ChEBI" id="CHEBI:29035"/>
    </ligand>
</feature>
<keyword evidence="3 5" id="KW-0479">Metal-binding</keyword>
<organism evidence="10 11">
    <name type="scientific">Clostridium neonatale</name>
    <dbReference type="NCBI Taxonomy" id="137838"/>
    <lineage>
        <taxon>Bacteria</taxon>
        <taxon>Bacillati</taxon>
        <taxon>Bacillota</taxon>
        <taxon>Clostridia</taxon>
        <taxon>Eubacteriales</taxon>
        <taxon>Clostridiaceae</taxon>
        <taxon>Clostridium</taxon>
    </lineage>
</organism>
<dbReference type="SUPFAM" id="SSF46609">
    <property type="entry name" value="Fe,Mn superoxide dismutase (SOD), N-terminal domain"/>
    <property type="match status" value="1"/>
</dbReference>
<evidence type="ECO:0000256" key="1">
    <source>
        <dbReference type="ARBA" id="ARBA00008714"/>
    </source>
</evidence>
<dbReference type="EMBL" id="CAMTCP010000011">
    <property type="protein sequence ID" value="CAI3538905.1"/>
    <property type="molecule type" value="Genomic_DNA"/>
</dbReference>
<evidence type="ECO:0000256" key="3">
    <source>
        <dbReference type="ARBA" id="ARBA00022723"/>
    </source>
</evidence>
<comment type="catalytic activity">
    <reaction evidence="6">
        <text>2 superoxide + 2 H(+) = H2O2 + O2</text>
        <dbReference type="Rhea" id="RHEA:20696"/>
        <dbReference type="ChEBI" id="CHEBI:15378"/>
        <dbReference type="ChEBI" id="CHEBI:15379"/>
        <dbReference type="ChEBI" id="CHEBI:16240"/>
        <dbReference type="ChEBI" id="CHEBI:18421"/>
        <dbReference type="EC" id="1.15.1.1"/>
    </reaction>
</comment>
<dbReference type="PANTHER" id="PTHR43595:SF2">
    <property type="entry name" value="SMALL RIBOSOMAL SUBUNIT PROTEIN MS42"/>
    <property type="match status" value="1"/>
</dbReference>
<keyword evidence="9" id="KW-0946">Virion</keyword>
<feature type="binding site" evidence="5">
    <location>
        <position position="171"/>
    </location>
    <ligand>
        <name>Mn(2+)</name>
        <dbReference type="ChEBI" id="CHEBI:29035"/>
    </ligand>
</feature>
<evidence type="ECO:0000313" key="10">
    <source>
        <dbReference type="EMBL" id="PEG31034.1"/>
    </source>
</evidence>
<name>A0A2A7MH55_9CLOT</name>
<dbReference type="InterPro" id="IPR019833">
    <property type="entry name" value="Mn/Fe_SOD_BS"/>
</dbReference>
<dbReference type="InterPro" id="IPR019832">
    <property type="entry name" value="Mn/Fe_SOD_C"/>
</dbReference>
<dbReference type="Gene3D" id="3.55.40.20">
    <property type="entry name" value="Iron/manganese superoxide dismutase, C-terminal domain"/>
    <property type="match status" value="1"/>
</dbReference>
<comment type="similarity">
    <text evidence="1 6">Belongs to the iron/manganese superoxide dismutase family.</text>
</comment>
<dbReference type="InterPro" id="IPR036324">
    <property type="entry name" value="Mn/Fe_SOD_N_sf"/>
</dbReference>
<dbReference type="Pfam" id="PF00081">
    <property type="entry name" value="Sod_Fe_N"/>
    <property type="match status" value="1"/>
</dbReference>
<gene>
    <name evidence="9" type="primary">sodA</name>
    <name evidence="9" type="ORF">CNEO2_100008</name>
    <name evidence="10" type="ORF">CQ394_04735</name>
</gene>
<evidence type="ECO:0000313" key="9">
    <source>
        <dbReference type="EMBL" id="CAI3538905.1"/>
    </source>
</evidence>
<feature type="domain" description="Manganese/iron superoxide dismutase C-terminal" evidence="8">
    <location>
        <begin position="99"/>
        <end position="198"/>
    </location>
</feature>
<evidence type="ECO:0000256" key="4">
    <source>
        <dbReference type="ARBA" id="ARBA00023002"/>
    </source>
</evidence>
<dbReference type="PRINTS" id="PR01703">
    <property type="entry name" value="MNSODISMTASE"/>
</dbReference>
<evidence type="ECO:0000259" key="7">
    <source>
        <dbReference type="Pfam" id="PF00081"/>
    </source>
</evidence>
<dbReference type="OrthoDB" id="9803125at2"/>
<keyword evidence="9" id="KW-0167">Capsid protein</keyword>
<feature type="binding site" evidence="5">
    <location>
        <position position="28"/>
    </location>
    <ligand>
        <name>Mn(2+)</name>
        <dbReference type="ChEBI" id="CHEBI:29035"/>
    </ligand>
</feature>
<comment type="caution">
    <text evidence="10">The sequence shown here is derived from an EMBL/GenBank/DDBJ whole genome shotgun (WGS) entry which is preliminary data.</text>
</comment>
<accession>A0A2A7MH55</accession>
<evidence type="ECO:0000256" key="2">
    <source>
        <dbReference type="ARBA" id="ARBA00012682"/>
    </source>
</evidence>
<feature type="domain" description="Manganese/iron superoxide dismutase N-terminal" evidence="7">
    <location>
        <begin position="4"/>
        <end position="92"/>
    </location>
</feature>
<evidence type="ECO:0000313" key="11">
    <source>
        <dbReference type="Proteomes" id="UP000220840"/>
    </source>
</evidence>
<evidence type="ECO:0000256" key="6">
    <source>
        <dbReference type="RuleBase" id="RU000414"/>
    </source>
</evidence>
<dbReference type="Gene3D" id="1.10.287.990">
    <property type="entry name" value="Fe,Mn superoxide dismutase (SOD) domain"/>
    <property type="match status" value="1"/>
</dbReference>
<sequence length="203" mass="23569">MKKFEKVNLTYSFNALEPYIDEETVRIHYTKHLQAYVDNLNAALKGYEKFVDKKSIEYILSNVSSIPKAIRQTVINQGGGVSNHNLYFSILSPNPKHKPEGKLLKEILNTFGSFNNLKKELSTASLNQFGSGYGWLVKTKKNKLKIINTSNQDSPYSLGYIPLLTIDVWEHAYYLKYKNLRKDYIENIWNIIDFEIIELLYEC</sequence>
<keyword evidence="11" id="KW-1185">Reference proteome</keyword>
<keyword evidence="4 6" id="KW-0560">Oxidoreductase</keyword>
<proteinExistence type="inferred from homology"/>
<dbReference type="STRING" id="137838.GCA_001458595_02413"/>
<reference evidence="9" key="2">
    <citation type="submission" date="2022-10" db="EMBL/GenBank/DDBJ databases">
        <authorList>
            <person name="Aires J."/>
            <person name="Mesa V."/>
        </authorList>
    </citation>
    <scope>NUCLEOTIDE SEQUENCE</scope>
    <source>
        <strain evidence="9">Clostridium neonatale JD116</strain>
    </source>
</reference>
<dbReference type="SUPFAM" id="SSF54719">
    <property type="entry name" value="Fe,Mn superoxide dismutase (SOD), C-terminal domain"/>
    <property type="match status" value="1"/>
</dbReference>
<dbReference type="EMBL" id="PDCJ01000001">
    <property type="protein sequence ID" value="PEG31034.1"/>
    <property type="molecule type" value="Genomic_DNA"/>
</dbReference>
<dbReference type="RefSeq" id="WP_058295198.1">
    <property type="nucleotide sequence ID" value="NZ_CAKJVF010000012.1"/>
</dbReference>
<dbReference type="PANTHER" id="PTHR43595">
    <property type="entry name" value="37S RIBOSOMAL PROTEIN S26, MITOCHONDRIAL"/>
    <property type="match status" value="1"/>
</dbReference>
<dbReference type="InterPro" id="IPR036314">
    <property type="entry name" value="SOD_C_sf"/>
</dbReference>
<dbReference type="Proteomes" id="UP000220840">
    <property type="component" value="Unassembled WGS sequence"/>
</dbReference>
<dbReference type="InterPro" id="IPR001189">
    <property type="entry name" value="Mn/Fe_SOD"/>
</dbReference>
<dbReference type="FunFam" id="3.55.40.20:FF:000004">
    <property type="entry name" value="Superoxide dismutase [Fe]"/>
    <property type="match status" value="1"/>
</dbReference>
<dbReference type="Proteomes" id="UP001189143">
    <property type="component" value="Unassembled WGS sequence"/>
</dbReference>
<evidence type="ECO:0000256" key="5">
    <source>
        <dbReference type="PIRSR" id="PIRSR000349-1"/>
    </source>
</evidence>
<dbReference type="Pfam" id="PF02777">
    <property type="entry name" value="Sod_Fe_C"/>
    <property type="match status" value="1"/>
</dbReference>
<dbReference type="PIRSF" id="PIRSF000349">
    <property type="entry name" value="SODismutase"/>
    <property type="match status" value="1"/>
</dbReference>
<dbReference type="GO" id="GO:0004784">
    <property type="term" value="F:superoxide dismutase activity"/>
    <property type="evidence" value="ECO:0007669"/>
    <property type="project" value="UniProtKB-EC"/>
</dbReference>
<evidence type="ECO:0000259" key="8">
    <source>
        <dbReference type="Pfam" id="PF02777"/>
    </source>
</evidence>
<dbReference type="AlphaFoldDB" id="A0A2A7MH55"/>
<dbReference type="GO" id="GO:0005737">
    <property type="term" value="C:cytoplasm"/>
    <property type="evidence" value="ECO:0007669"/>
    <property type="project" value="TreeGrafter"/>
</dbReference>
<dbReference type="InterPro" id="IPR019831">
    <property type="entry name" value="Mn/Fe_SOD_N"/>
</dbReference>